<evidence type="ECO:0000256" key="2">
    <source>
        <dbReference type="ARBA" id="ARBA00022737"/>
    </source>
</evidence>
<feature type="domain" description="C2H2-type" evidence="7">
    <location>
        <begin position="227"/>
        <end position="254"/>
    </location>
</feature>
<keyword evidence="9" id="KW-1185">Reference proteome</keyword>
<dbReference type="GO" id="GO:0005634">
    <property type="term" value="C:nucleus"/>
    <property type="evidence" value="ECO:0007669"/>
    <property type="project" value="InterPro"/>
</dbReference>
<evidence type="ECO:0000256" key="4">
    <source>
        <dbReference type="ARBA" id="ARBA00022833"/>
    </source>
</evidence>
<keyword evidence="3 5" id="KW-0863">Zinc-finger</keyword>
<evidence type="ECO:0000256" key="5">
    <source>
        <dbReference type="PROSITE-ProRule" id="PRU00042"/>
    </source>
</evidence>
<name>A0AAV8Z3V8_9CUCU</name>
<evidence type="ECO:0000313" key="8">
    <source>
        <dbReference type="EMBL" id="KAJ8957839.1"/>
    </source>
</evidence>
<evidence type="ECO:0000256" key="3">
    <source>
        <dbReference type="ARBA" id="ARBA00022771"/>
    </source>
</evidence>
<evidence type="ECO:0000313" key="9">
    <source>
        <dbReference type="Proteomes" id="UP001162162"/>
    </source>
</evidence>
<keyword evidence="4" id="KW-0862">Zinc</keyword>
<dbReference type="Gene3D" id="3.40.1800.20">
    <property type="match status" value="1"/>
</dbReference>
<organism evidence="8 9">
    <name type="scientific">Aromia moschata</name>
    <dbReference type="NCBI Taxonomy" id="1265417"/>
    <lineage>
        <taxon>Eukaryota</taxon>
        <taxon>Metazoa</taxon>
        <taxon>Ecdysozoa</taxon>
        <taxon>Arthropoda</taxon>
        <taxon>Hexapoda</taxon>
        <taxon>Insecta</taxon>
        <taxon>Pterygota</taxon>
        <taxon>Neoptera</taxon>
        <taxon>Endopterygota</taxon>
        <taxon>Coleoptera</taxon>
        <taxon>Polyphaga</taxon>
        <taxon>Cucujiformia</taxon>
        <taxon>Chrysomeloidea</taxon>
        <taxon>Cerambycidae</taxon>
        <taxon>Cerambycinae</taxon>
        <taxon>Callichromatini</taxon>
        <taxon>Aromia</taxon>
    </lineage>
</organism>
<protein>
    <recommendedName>
        <fullName evidence="7">C2H2-type domain-containing protein</fullName>
    </recommendedName>
</protein>
<evidence type="ECO:0000259" key="7">
    <source>
        <dbReference type="PROSITE" id="PS50157"/>
    </source>
</evidence>
<dbReference type="SUPFAM" id="SSF57667">
    <property type="entry name" value="beta-beta-alpha zinc fingers"/>
    <property type="match status" value="1"/>
</dbReference>
<dbReference type="PROSITE" id="PS50157">
    <property type="entry name" value="ZINC_FINGER_C2H2_2"/>
    <property type="match status" value="2"/>
</dbReference>
<accession>A0AAV8Z3V8</accession>
<dbReference type="Proteomes" id="UP001162162">
    <property type="component" value="Unassembled WGS sequence"/>
</dbReference>
<dbReference type="PANTHER" id="PTHR24379">
    <property type="entry name" value="KRAB AND ZINC FINGER DOMAIN-CONTAINING"/>
    <property type="match status" value="1"/>
</dbReference>
<dbReference type="AlphaFoldDB" id="A0AAV8Z3V8"/>
<dbReference type="SMART" id="SM00868">
    <property type="entry name" value="zf-AD"/>
    <property type="match status" value="2"/>
</dbReference>
<dbReference type="InterPro" id="IPR013087">
    <property type="entry name" value="Znf_C2H2_type"/>
</dbReference>
<keyword evidence="2" id="KW-0677">Repeat</keyword>
<dbReference type="GO" id="GO:0008270">
    <property type="term" value="F:zinc ion binding"/>
    <property type="evidence" value="ECO:0007669"/>
    <property type="project" value="UniProtKB-KW"/>
</dbReference>
<evidence type="ECO:0000256" key="6">
    <source>
        <dbReference type="SAM" id="MobiDB-lite"/>
    </source>
</evidence>
<feature type="domain" description="C2H2-type" evidence="7">
    <location>
        <begin position="271"/>
        <end position="298"/>
    </location>
</feature>
<dbReference type="PANTHER" id="PTHR24379:SF121">
    <property type="entry name" value="C2H2-TYPE DOMAIN-CONTAINING PROTEIN"/>
    <property type="match status" value="1"/>
</dbReference>
<dbReference type="InterPro" id="IPR012934">
    <property type="entry name" value="Znf_AD"/>
</dbReference>
<reference evidence="8" key="1">
    <citation type="journal article" date="2023" name="Insect Mol. Biol.">
        <title>Genome sequencing provides insights into the evolution of gene families encoding plant cell wall-degrading enzymes in longhorned beetles.</title>
        <authorList>
            <person name="Shin N.R."/>
            <person name="Okamura Y."/>
            <person name="Kirsch R."/>
            <person name="Pauchet Y."/>
        </authorList>
    </citation>
    <scope>NUCLEOTIDE SEQUENCE</scope>
    <source>
        <strain evidence="8">AMC_N1</strain>
    </source>
</reference>
<dbReference type="InterPro" id="IPR036236">
    <property type="entry name" value="Znf_C2H2_sf"/>
</dbReference>
<dbReference type="Gene3D" id="3.30.160.60">
    <property type="entry name" value="Classic Zinc Finger"/>
    <property type="match status" value="1"/>
</dbReference>
<proteinExistence type="predicted"/>
<keyword evidence="1" id="KW-0479">Metal-binding</keyword>
<gene>
    <name evidence="8" type="ORF">NQ318_001835</name>
</gene>
<dbReference type="SMART" id="SM00355">
    <property type="entry name" value="ZnF_C2H2"/>
    <property type="match status" value="3"/>
</dbReference>
<dbReference type="EMBL" id="JAPWTK010000020">
    <property type="protein sequence ID" value="KAJ8957839.1"/>
    <property type="molecule type" value="Genomic_DNA"/>
</dbReference>
<comment type="caution">
    <text evidence="8">The sequence shown here is derived from an EMBL/GenBank/DDBJ whole genome shotgun (WGS) entry which is preliminary data.</text>
</comment>
<evidence type="ECO:0000256" key="1">
    <source>
        <dbReference type="ARBA" id="ARBA00022723"/>
    </source>
</evidence>
<feature type="region of interest" description="Disordered" evidence="6">
    <location>
        <begin position="181"/>
        <end position="208"/>
    </location>
</feature>
<sequence>MKPRNKKNTCGLCHVTCTSFQAVNKLTMEVLEVLLLKTTLHHTEASVICKSCETKLEQLFKFKTVCLETEDCLVPFLDSKTHPYPLNLRDVYLDVVKDTNNVATKPKNRVCRLCMQLVEGGFTSLTDLEGSRTLQQNILVEYMPEVNLEATKEPVICTTCEESLQNYYNFALNISNVTPTVPQPQSAVDDSAEESDSSPSVSGEDEQNFSSLQYRNDKLYRPKAALYECKFCLYKSHSKRSLKLHQKIHEGKKWSGFYKQHDTTHKNGSDYRCDVCGYEADHTGRFKRHLLIHSKAKNHKCNECSFVTHRLDTLRDHMQTHVPLSERNLKKMQNMLCSGDE</sequence>